<dbReference type="RefSeq" id="WP_138236493.1">
    <property type="nucleotide sequence ID" value="NZ_CP185860.1"/>
</dbReference>
<evidence type="ECO:0000313" key="2">
    <source>
        <dbReference type="Proteomes" id="UP000306791"/>
    </source>
</evidence>
<keyword evidence="2" id="KW-1185">Reference proteome</keyword>
<name>A0ABY2UJ28_9GAMM</name>
<sequence length="149" mass="16629">MKIPQLATPFLFIFLVLSSALPAGEEKMTWRLVLSQTSGGCSLTLFADGSGKLSYGAAPYMVRVATRTFDYEQINRSARLRALPRRADARSDIEPASVVFYESSVVRYLNDTQWVRGLLEQGWKSRLPPRAGLGEEDEYASIGRTCGFR</sequence>
<proteinExistence type="predicted"/>
<protein>
    <submittedName>
        <fullName evidence="1">Uncharacterized protein</fullName>
    </submittedName>
</protein>
<organism evidence="1 2">
    <name type="scientific">Microbulbifer harenosus</name>
    <dbReference type="NCBI Taxonomy" id="2576840"/>
    <lineage>
        <taxon>Bacteria</taxon>
        <taxon>Pseudomonadati</taxon>
        <taxon>Pseudomonadota</taxon>
        <taxon>Gammaproteobacteria</taxon>
        <taxon>Cellvibrionales</taxon>
        <taxon>Microbulbiferaceae</taxon>
        <taxon>Microbulbifer</taxon>
    </lineage>
</organism>
<reference evidence="1 2" key="1">
    <citation type="submission" date="2019-05" db="EMBL/GenBank/DDBJ databases">
        <title>Microbulbifer harenosus sp. nov., an alginate-degrading bacterium isolated from coastal sand.</title>
        <authorList>
            <person name="Huang H."/>
            <person name="Mo K."/>
            <person name="Bao S."/>
        </authorList>
    </citation>
    <scope>NUCLEOTIDE SEQUENCE [LARGE SCALE GENOMIC DNA]</scope>
    <source>
        <strain evidence="1 2">HB161719</strain>
    </source>
</reference>
<gene>
    <name evidence="1" type="ORF">FDY93_14610</name>
</gene>
<comment type="caution">
    <text evidence="1">The sequence shown here is derived from an EMBL/GenBank/DDBJ whole genome shotgun (WGS) entry which is preliminary data.</text>
</comment>
<dbReference type="EMBL" id="VANI01000015">
    <property type="protein sequence ID" value="TLM76190.1"/>
    <property type="molecule type" value="Genomic_DNA"/>
</dbReference>
<dbReference type="Proteomes" id="UP000306791">
    <property type="component" value="Unassembled WGS sequence"/>
</dbReference>
<accession>A0ABY2UJ28</accession>
<evidence type="ECO:0000313" key="1">
    <source>
        <dbReference type="EMBL" id="TLM76190.1"/>
    </source>
</evidence>